<comment type="catalytic activity">
    <reaction evidence="1">
        <text>ATP + protein L-histidine = ADP + protein N-phospho-L-histidine.</text>
        <dbReference type="EC" id="2.7.13.3"/>
    </reaction>
</comment>
<keyword evidence="4" id="KW-1003">Cell membrane</keyword>
<dbReference type="EC" id="2.7.13.3" evidence="3"/>
<comment type="caution">
    <text evidence="18">The sequence shown here is derived from an EMBL/GenBank/DDBJ whole genome shotgun (WGS) entry which is preliminary data.</text>
</comment>
<reference evidence="19" key="1">
    <citation type="submission" date="2023-08" db="EMBL/GenBank/DDBJ databases">
        <title>Rhodospirillaceae gen. nov., a novel taxon isolated from the Yangtze River Yuezi River estuary sludge.</title>
        <authorList>
            <person name="Ruan L."/>
        </authorList>
    </citation>
    <scope>NUCLEOTIDE SEQUENCE [LARGE SCALE GENOMIC DNA]</scope>
    <source>
        <strain evidence="19">R-7</strain>
    </source>
</reference>
<feature type="domain" description="HAMP" evidence="17">
    <location>
        <begin position="189"/>
        <end position="241"/>
    </location>
</feature>
<dbReference type="Gene3D" id="1.10.287.130">
    <property type="match status" value="1"/>
</dbReference>
<dbReference type="InterPro" id="IPR036097">
    <property type="entry name" value="HisK_dim/P_sf"/>
</dbReference>
<dbReference type="PRINTS" id="PR00344">
    <property type="entry name" value="BCTRLSENSOR"/>
</dbReference>
<organism evidence="18 19">
    <name type="scientific">Dongia sedimenti</name>
    <dbReference type="NCBI Taxonomy" id="3064282"/>
    <lineage>
        <taxon>Bacteria</taxon>
        <taxon>Pseudomonadati</taxon>
        <taxon>Pseudomonadota</taxon>
        <taxon>Alphaproteobacteria</taxon>
        <taxon>Rhodospirillales</taxon>
        <taxon>Dongiaceae</taxon>
        <taxon>Dongia</taxon>
    </lineage>
</organism>
<keyword evidence="6" id="KW-0597">Phosphoprotein</keyword>
<feature type="transmembrane region" description="Helical" evidence="15">
    <location>
        <begin position="20"/>
        <end position="44"/>
    </location>
</feature>
<accession>A0ABU0YQX9</accession>
<dbReference type="RefSeq" id="WP_379959018.1">
    <property type="nucleotide sequence ID" value="NZ_JAUYVI010000006.1"/>
</dbReference>
<keyword evidence="8 15" id="KW-0812">Transmembrane</keyword>
<evidence type="ECO:0000256" key="6">
    <source>
        <dbReference type="ARBA" id="ARBA00022553"/>
    </source>
</evidence>
<evidence type="ECO:0000256" key="15">
    <source>
        <dbReference type="SAM" id="Phobius"/>
    </source>
</evidence>
<evidence type="ECO:0000259" key="16">
    <source>
        <dbReference type="PROSITE" id="PS50109"/>
    </source>
</evidence>
<keyword evidence="10" id="KW-0418">Kinase</keyword>
<dbReference type="CDD" id="cd06225">
    <property type="entry name" value="HAMP"/>
    <property type="match status" value="1"/>
</dbReference>
<evidence type="ECO:0000256" key="14">
    <source>
        <dbReference type="ARBA" id="ARBA00023136"/>
    </source>
</evidence>
<keyword evidence="5" id="KW-0997">Cell inner membrane</keyword>
<keyword evidence="7" id="KW-0808">Transferase</keyword>
<dbReference type="PROSITE" id="PS50885">
    <property type="entry name" value="HAMP"/>
    <property type="match status" value="1"/>
</dbReference>
<dbReference type="Proteomes" id="UP001230156">
    <property type="component" value="Unassembled WGS sequence"/>
</dbReference>
<keyword evidence="9" id="KW-0547">Nucleotide-binding</keyword>
<evidence type="ECO:0000256" key="5">
    <source>
        <dbReference type="ARBA" id="ARBA00022519"/>
    </source>
</evidence>
<evidence type="ECO:0000256" key="8">
    <source>
        <dbReference type="ARBA" id="ARBA00022692"/>
    </source>
</evidence>
<dbReference type="PROSITE" id="PS50109">
    <property type="entry name" value="HIS_KIN"/>
    <property type="match status" value="1"/>
</dbReference>
<dbReference type="SMART" id="SM00388">
    <property type="entry name" value="HisKA"/>
    <property type="match status" value="1"/>
</dbReference>
<dbReference type="Pfam" id="PF00672">
    <property type="entry name" value="HAMP"/>
    <property type="match status" value="1"/>
</dbReference>
<dbReference type="SMART" id="SM00387">
    <property type="entry name" value="HATPase_c"/>
    <property type="match status" value="1"/>
</dbReference>
<keyword evidence="12 15" id="KW-1133">Transmembrane helix</keyword>
<dbReference type="PANTHER" id="PTHR44936">
    <property type="entry name" value="SENSOR PROTEIN CREC"/>
    <property type="match status" value="1"/>
</dbReference>
<keyword evidence="11 18" id="KW-0067">ATP-binding</keyword>
<evidence type="ECO:0000256" key="4">
    <source>
        <dbReference type="ARBA" id="ARBA00022475"/>
    </source>
</evidence>
<gene>
    <name evidence="18" type="ORF">Q8A70_20805</name>
</gene>
<evidence type="ECO:0000256" key="10">
    <source>
        <dbReference type="ARBA" id="ARBA00022777"/>
    </source>
</evidence>
<evidence type="ECO:0000256" key="9">
    <source>
        <dbReference type="ARBA" id="ARBA00022741"/>
    </source>
</evidence>
<dbReference type="Pfam" id="PF02518">
    <property type="entry name" value="HATPase_c"/>
    <property type="match status" value="1"/>
</dbReference>
<evidence type="ECO:0000256" key="13">
    <source>
        <dbReference type="ARBA" id="ARBA00023012"/>
    </source>
</evidence>
<dbReference type="Pfam" id="PF00512">
    <property type="entry name" value="HisKA"/>
    <property type="match status" value="1"/>
</dbReference>
<dbReference type="InterPro" id="IPR005467">
    <property type="entry name" value="His_kinase_dom"/>
</dbReference>
<evidence type="ECO:0000256" key="12">
    <source>
        <dbReference type="ARBA" id="ARBA00022989"/>
    </source>
</evidence>
<dbReference type="InterPro" id="IPR003660">
    <property type="entry name" value="HAMP_dom"/>
</dbReference>
<evidence type="ECO:0000259" key="17">
    <source>
        <dbReference type="PROSITE" id="PS50885"/>
    </source>
</evidence>
<dbReference type="Gene3D" id="3.30.565.10">
    <property type="entry name" value="Histidine kinase-like ATPase, C-terminal domain"/>
    <property type="match status" value="1"/>
</dbReference>
<evidence type="ECO:0000256" key="7">
    <source>
        <dbReference type="ARBA" id="ARBA00022679"/>
    </source>
</evidence>
<dbReference type="EMBL" id="JAUYVI010000006">
    <property type="protein sequence ID" value="MDQ7250143.1"/>
    <property type="molecule type" value="Genomic_DNA"/>
</dbReference>
<dbReference type="GO" id="GO:0005524">
    <property type="term" value="F:ATP binding"/>
    <property type="evidence" value="ECO:0007669"/>
    <property type="project" value="UniProtKB-KW"/>
</dbReference>
<dbReference type="InterPro" id="IPR050980">
    <property type="entry name" value="2C_sensor_his_kinase"/>
</dbReference>
<dbReference type="InterPro" id="IPR004358">
    <property type="entry name" value="Sig_transdc_His_kin-like_C"/>
</dbReference>
<dbReference type="SUPFAM" id="SSF55874">
    <property type="entry name" value="ATPase domain of HSP90 chaperone/DNA topoisomerase II/histidine kinase"/>
    <property type="match status" value="1"/>
</dbReference>
<keyword evidence="13" id="KW-0902">Two-component regulatory system</keyword>
<feature type="domain" description="Histidine kinase" evidence="16">
    <location>
        <begin position="249"/>
        <end position="446"/>
    </location>
</feature>
<dbReference type="SMART" id="SM00304">
    <property type="entry name" value="HAMP"/>
    <property type="match status" value="1"/>
</dbReference>
<proteinExistence type="predicted"/>
<dbReference type="InterPro" id="IPR003661">
    <property type="entry name" value="HisK_dim/P_dom"/>
</dbReference>
<evidence type="ECO:0000313" key="19">
    <source>
        <dbReference type="Proteomes" id="UP001230156"/>
    </source>
</evidence>
<keyword evidence="14 15" id="KW-0472">Membrane</keyword>
<comment type="subcellular location">
    <subcellularLocation>
        <location evidence="2">Cell inner membrane</location>
        <topology evidence="2">Multi-pass membrane protein</topology>
    </subcellularLocation>
</comment>
<dbReference type="CDD" id="cd00082">
    <property type="entry name" value="HisKA"/>
    <property type="match status" value="1"/>
</dbReference>
<dbReference type="InterPro" id="IPR036890">
    <property type="entry name" value="HATPase_C_sf"/>
</dbReference>
<dbReference type="SUPFAM" id="SSF47384">
    <property type="entry name" value="Homodimeric domain of signal transducing histidine kinase"/>
    <property type="match status" value="1"/>
</dbReference>
<feature type="transmembrane region" description="Helical" evidence="15">
    <location>
        <begin position="167"/>
        <end position="188"/>
    </location>
</feature>
<evidence type="ECO:0000256" key="2">
    <source>
        <dbReference type="ARBA" id="ARBA00004429"/>
    </source>
</evidence>
<evidence type="ECO:0000256" key="1">
    <source>
        <dbReference type="ARBA" id="ARBA00000085"/>
    </source>
</evidence>
<keyword evidence="19" id="KW-1185">Reference proteome</keyword>
<evidence type="ECO:0000256" key="11">
    <source>
        <dbReference type="ARBA" id="ARBA00022840"/>
    </source>
</evidence>
<dbReference type="PANTHER" id="PTHR44936:SF5">
    <property type="entry name" value="SENSOR HISTIDINE KINASE ENVZ"/>
    <property type="match status" value="1"/>
</dbReference>
<protein>
    <recommendedName>
        <fullName evidence="3">histidine kinase</fullName>
        <ecNumber evidence="3">2.7.13.3</ecNumber>
    </recommendedName>
</protein>
<sequence length="446" mass="49846">MLREVREIVAAIERLMPRTLLGRSIIIIVTPVMLLQAISAWVFYTSHWDTVTRRLAQSVAGDIAYVIRQLPHPIDPRQAQQVFAIAKDMMDVKLVFKPGDILPNDPTITRQNLVDRSLTKALEDALKRPFLIDSRSQRNYIEIHVQLAEGVMQAQVRRRRLFSSTTYLFFLWMVGTSLALLAFATIFMRNQVRPIKRLAQAADDFGRGRDIRDFRPSGATEVELAGHAFNLMRDRIRRQISQRTEMLAGVSHDLRTPLTRMKLQLAMMGGNPEAADLKKDVDEMERMIGGYLAFARGEGTERAVDADLVALVSDAVNDARREGAAIALTAPTQKIVLPLRRDALRRALANVIGNARRYSSRIEVSLRSRGHGVDVIVDDNGPGIPVGQREDVFRPFFRLESSRNPETGGTGLGLAIARDIVRTHGGEITLHDSPLGGLRAVLRLPS</sequence>
<evidence type="ECO:0000313" key="18">
    <source>
        <dbReference type="EMBL" id="MDQ7250143.1"/>
    </source>
</evidence>
<evidence type="ECO:0000256" key="3">
    <source>
        <dbReference type="ARBA" id="ARBA00012438"/>
    </source>
</evidence>
<dbReference type="InterPro" id="IPR003594">
    <property type="entry name" value="HATPase_dom"/>
</dbReference>
<name>A0ABU0YQX9_9PROT</name>